<feature type="non-terminal residue" evidence="1">
    <location>
        <position position="63"/>
    </location>
</feature>
<dbReference type="AlphaFoldDB" id="A0A0B7ABE4"/>
<protein>
    <submittedName>
        <fullName evidence="1">Uncharacterized protein</fullName>
    </submittedName>
</protein>
<sequence>MFAYHSEDCGFKLRPSQMSNFSRDPYECCRSYKVCATLSAHGVTFLPTGMESYWKPSAMKSIL</sequence>
<gene>
    <name evidence="1" type="primary">ORF104154</name>
</gene>
<dbReference type="EMBL" id="HACG01030476">
    <property type="protein sequence ID" value="CEK77341.1"/>
    <property type="molecule type" value="Transcribed_RNA"/>
</dbReference>
<reference evidence="1" key="1">
    <citation type="submission" date="2014-12" db="EMBL/GenBank/DDBJ databases">
        <title>Insight into the proteome of Arion vulgaris.</title>
        <authorList>
            <person name="Aradska J."/>
            <person name="Bulat T."/>
            <person name="Smidak R."/>
            <person name="Sarate P."/>
            <person name="Gangsoo J."/>
            <person name="Sialana F."/>
            <person name="Bilban M."/>
            <person name="Lubec G."/>
        </authorList>
    </citation>
    <scope>NUCLEOTIDE SEQUENCE</scope>
    <source>
        <tissue evidence="1">Skin</tissue>
    </source>
</reference>
<proteinExistence type="predicted"/>
<evidence type="ECO:0000313" key="1">
    <source>
        <dbReference type="EMBL" id="CEK77341.1"/>
    </source>
</evidence>
<organism evidence="1">
    <name type="scientific">Arion vulgaris</name>
    <dbReference type="NCBI Taxonomy" id="1028688"/>
    <lineage>
        <taxon>Eukaryota</taxon>
        <taxon>Metazoa</taxon>
        <taxon>Spiralia</taxon>
        <taxon>Lophotrochozoa</taxon>
        <taxon>Mollusca</taxon>
        <taxon>Gastropoda</taxon>
        <taxon>Heterobranchia</taxon>
        <taxon>Euthyneura</taxon>
        <taxon>Panpulmonata</taxon>
        <taxon>Eupulmonata</taxon>
        <taxon>Stylommatophora</taxon>
        <taxon>Helicina</taxon>
        <taxon>Arionoidea</taxon>
        <taxon>Arionidae</taxon>
        <taxon>Arion</taxon>
    </lineage>
</organism>
<accession>A0A0B7ABE4</accession>
<name>A0A0B7ABE4_9EUPU</name>